<evidence type="ECO:0000313" key="2">
    <source>
        <dbReference type="EMBL" id="BAZ94972.1"/>
    </source>
</evidence>
<feature type="signal peptide" evidence="1">
    <location>
        <begin position="1"/>
        <end position="19"/>
    </location>
</feature>
<evidence type="ECO:0008006" key="4">
    <source>
        <dbReference type="Google" id="ProtNLM"/>
    </source>
</evidence>
<accession>A0A1Z4VU95</accession>
<gene>
    <name evidence="2" type="ORF">FOKN1_2602</name>
</gene>
<dbReference type="Pfam" id="PF06035">
    <property type="entry name" value="Peptidase_C93"/>
    <property type="match status" value="1"/>
</dbReference>
<dbReference type="PANTHER" id="PTHR39327:SF1">
    <property type="entry name" value="BLR5470 PROTEIN"/>
    <property type="match status" value="1"/>
</dbReference>
<dbReference type="OrthoDB" id="5401788at2"/>
<proteinExistence type="predicted"/>
<dbReference type="AlphaFoldDB" id="A0A1Z4VU95"/>
<dbReference type="EMBL" id="AP018052">
    <property type="protein sequence ID" value="BAZ94972.1"/>
    <property type="molecule type" value="Genomic_DNA"/>
</dbReference>
<dbReference type="Proteomes" id="UP000218765">
    <property type="component" value="Chromosome"/>
</dbReference>
<organism evidence="2 3">
    <name type="scientific">Thiohalobacter thiocyanaticus</name>
    <dbReference type="NCBI Taxonomy" id="585455"/>
    <lineage>
        <taxon>Bacteria</taxon>
        <taxon>Pseudomonadati</taxon>
        <taxon>Pseudomonadota</taxon>
        <taxon>Gammaproteobacteria</taxon>
        <taxon>Thiohalobacterales</taxon>
        <taxon>Thiohalobacteraceae</taxon>
        <taxon>Thiohalobacter</taxon>
    </lineage>
</organism>
<dbReference type="KEGG" id="ttc:FOKN1_2602"/>
<keyword evidence="3" id="KW-1185">Reference proteome</keyword>
<dbReference type="RefSeq" id="WP_096367003.1">
    <property type="nucleotide sequence ID" value="NZ_AP018052.1"/>
</dbReference>
<name>A0A1Z4VU95_9GAMM</name>
<evidence type="ECO:0000313" key="3">
    <source>
        <dbReference type="Proteomes" id="UP000218765"/>
    </source>
</evidence>
<sequence>MPRHILPSLLLLLCLPAAASGTGLFGYREVPQADVSQFGQWVSVMERHLLQDRPETEDCGSPAFNACHLHEWREFLASLRDLPRAEQISAVNRYANRKDYVLDIDNYGVEDYWAIAREFLANHGDCEDYALTKLFSLKWLGWPVERMRLVILQDTNLRVPHAVLAVYQDERILILDNQIDQVVDHRSIVHYVPVYSINETGWWLYSPAG</sequence>
<dbReference type="InterPro" id="IPR010319">
    <property type="entry name" value="Transglutaminase-like_Cys_pept"/>
</dbReference>
<dbReference type="PANTHER" id="PTHR39327">
    <property type="match status" value="1"/>
</dbReference>
<protein>
    <recommendedName>
        <fullName evidence="4">Transglutaminase</fullName>
    </recommendedName>
</protein>
<feature type="chain" id="PRO_5012238705" description="Transglutaminase" evidence="1">
    <location>
        <begin position="20"/>
        <end position="209"/>
    </location>
</feature>
<dbReference type="Gene3D" id="3.10.620.30">
    <property type="match status" value="1"/>
</dbReference>
<evidence type="ECO:0000256" key="1">
    <source>
        <dbReference type="SAM" id="SignalP"/>
    </source>
</evidence>
<reference evidence="2 3" key="1">
    <citation type="submission" date="2017-05" db="EMBL/GenBank/DDBJ databases">
        <title>Thiocyanate degradation by Thiohalobacter thiocyanaticus FOKN1.</title>
        <authorList>
            <person name="Oshiki M."/>
            <person name="Fukushima T."/>
            <person name="Kawano S."/>
            <person name="Nakagawa J."/>
        </authorList>
    </citation>
    <scope>NUCLEOTIDE SEQUENCE [LARGE SCALE GENOMIC DNA]</scope>
    <source>
        <strain evidence="2 3">FOKN1</strain>
    </source>
</reference>
<keyword evidence="1" id="KW-0732">Signal</keyword>